<evidence type="ECO:0000256" key="1">
    <source>
        <dbReference type="SAM" id="MobiDB-lite"/>
    </source>
</evidence>
<dbReference type="EMBL" id="JBCGCU010000006">
    <property type="protein sequence ID" value="MEM0515153.1"/>
    <property type="molecule type" value="Genomic_DNA"/>
</dbReference>
<organism evidence="3 4">
    <name type="scientific">Pseudoalteromonas qingdaonensis</name>
    <dbReference type="NCBI Taxonomy" id="3131913"/>
    <lineage>
        <taxon>Bacteria</taxon>
        <taxon>Pseudomonadati</taxon>
        <taxon>Pseudomonadota</taxon>
        <taxon>Gammaproteobacteria</taxon>
        <taxon>Alteromonadales</taxon>
        <taxon>Pseudoalteromonadaceae</taxon>
        <taxon>Pseudoalteromonas</taxon>
    </lineage>
</organism>
<gene>
    <name evidence="3" type="ORF">WCN91_06890</name>
</gene>
<evidence type="ECO:0000313" key="3">
    <source>
        <dbReference type="EMBL" id="MEM0515153.1"/>
    </source>
</evidence>
<keyword evidence="2" id="KW-0812">Transmembrane</keyword>
<dbReference type="PANTHER" id="PTHR34351:SF1">
    <property type="entry name" value="SLR1927 PROTEIN"/>
    <property type="match status" value="1"/>
</dbReference>
<dbReference type="Proteomes" id="UP001447008">
    <property type="component" value="Unassembled WGS sequence"/>
</dbReference>
<feature type="transmembrane region" description="Helical" evidence="2">
    <location>
        <begin position="44"/>
        <end position="63"/>
    </location>
</feature>
<accession>A0ABU9MYU8</accession>
<dbReference type="RefSeq" id="WP_342677571.1">
    <property type="nucleotide sequence ID" value="NZ_JBCGCU010000006.1"/>
</dbReference>
<feature type="compositionally biased region" description="Polar residues" evidence="1">
    <location>
        <begin position="207"/>
        <end position="219"/>
    </location>
</feature>
<feature type="transmembrane region" description="Helical" evidence="2">
    <location>
        <begin position="69"/>
        <end position="87"/>
    </location>
</feature>
<evidence type="ECO:0000256" key="2">
    <source>
        <dbReference type="SAM" id="Phobius"/>
    </source>
</evidence>
<keyword evidence="4" id="KW-1185">Reference proteome</keyword>
<reference evidence="3 4" key="1">
    <citation type="submission" date="2024-03" db="EMBL/GenBank/DDBJ databases">
        <title>Pseudoalteromonas qingdaonensis sp. nov., isolated from the intestines of marine benthic organisms.</title>
        <authorList>
            <person name="Lin X."/>
            <person name="Fang S."/>
            <person name="Hu X."/>
        </authorList>
    </citation>
    <scope>NUCLEOTIDE SEQUENCE [LARGE SCALE GENOMIC DNA]</scope>
    <source>
        <strain evidence="3 4">YIC-827</strain>
    </source>
</reference>
<evidence type="ECO:0000313" key="4">
    <source>
        <dbReference type="Proteomes" id="UP001447008"/>
    </source>
</evidence>
<name>A0ABU9MYU8_9GAMM</name>
<protein>
    <submittedName>
        <fullName evidence="3">DUF58 domain-containing protein</fullName>
    </submittedName>
</protein>
<comment type="caution">
    <text evidence="3">The sequence shown here is derived from an EMBL/GenBank/DDBJ whole genome shotgun (WGS) entry which is preliminary data.</text>
</comment>
<sequence>MTALLRKAFAPLHYRLQDWLLRDKHKTTSLTLGHSTVYVLPSKLGFGFILVAALNFILAANYQNNLVQLSSYLMLVLVLMSLIQSYANIKGLQLQFKEVANGYANQGRTYRLSLANQQRNSYAIQLQWQGNTALVEKVENSSQDVSIQCAKQARGYYKVPRLKVFSTYPFGLAKVWSYLEANADYYVYPAPLPHNHGLSKQALDDAPQQTSGTLSQSGNDEFDGLKEHKQLADYRRVSWKHFAKREQLLVKEFITEADSAYVVDFEQFPGDVENRLSLMAYSIEQAQIQHTPIAIKLPGLTLACDNSDEHYLKALRALALYQKSGSHHE</sequence>
<dbReference type="PANTHER" id="PTHR34351">
    <property type="entry name" value="SLR1927 PROTEIN-RELATED"/>
    <property type="match status" value="1"/>
</dbReference>
<proteinExistence type="predicted"/>
<keyword evidence="2" id="KW-0472">Membrane</keyword>
<feature type="region of interest" description="Disordered" evidence="1">
    <location>
        <begin position="198"/>
        <end position="222"/>
    </location>
</feature>
<keyword evidence="2" id="KW-1133">Transmembrane helix</keyword>